<proteinExistence type="predicted"/>
<dbReference type="Proteomes" id="UP001432027">
    <property type="component" value="Unassembled WGS sequence"/>
</dbReference>
<dbReference type="PANTHER" id="PTHR15698">
    <property type="entry name" value="PROTEIN CBG15099"/>
    <property type="match status" value="1"/>
</dbReference>
<evidence type="ECO:0000313" key="2">
    <source>
        <dbReference type="EMBL" id="GMS98925.1"/>
    </source>
</evidence>
<organism evidence="2 3">
    <name type="scientific">Pristionchus entomophagus</name>
    <dbReference type="NCBI Taxonomy" id="358040"/>
    <lineage>
        <taxon>Eukaryota</taxon>
        <taxon>Metazoa</taxon>
        <taxon>Ecdysozoa</taxon>
        <taxon>Nematoda</taxon>
        <taxon>Chromadorea</taxon>
        <taxon>Rhabditida</taxon>
        <taxon>Rhabditina</taxon>
        <taxon>Diplogasteromorpha</taxon>
        <taxon>Diplogasteroidea</taxon>
        <taxon>Neodiplogasteridae</taxon>
        <taxon>Pristionchus</taxon>
    </lineage>
</organism>
<name>A0AAV5TXE4_9BILA</name>
<reference evidence="2" key="1">
    <citation type="submission" date="2023-10" db="EMBL/GenBank/DDBJ databases">
        <title>Genome assembly of Pristionchus species.</title>
        <authorList>
            <person name="Yoshida K."/>
            <person name="Sommer R.J."/>
        </authorList>
    </citation>
    <scope>NUCLEOTIDE SEQUENCE</scope>
    <source>
        <strain evidence="2">RS0144</strain>
    </source>
</reference>
<sequence length="319" mass="36573">ELGLKDQSGHRSSPLFQKFNGTYFSCLLNKAKDDKTPHGQELPDGYIYPPNSFYEENRRSFDTDKILNKNSRLFFADMHCFEQFKSNNAHYVHLVVCQLNSPTYHLCVDMGMISLDWSKNCFLRWLPNKNGAHDLWNATQLLKLPEQPGNPHSVWPEIVLCDTNVRIQDGLSSVSNPLKRSVAVQSYFKCMTCRGDMSLNSAKMESDSEHRESRLVNAEACVESHSLSEIKTKFRSTDCIQTTLTITEKKGFKELKQRAPEECSNSNAPFSIPINIDSLRSEFIVEVEQKDRKSDMVTDHFRFIVRAGTIHLKMRHGSI</sequence>
<evidence type="ECO:0000313" key="3">
    <source>
        <dbReference type="Proteomes" id="UP001432027"/>
    </source>
</evidence>
<dbReference type="AlphaFoldDB" id="A0AAV5TXE4"/>
<comment type="caution">
    <text evidence="2">The sequence shown here is derived from an EMBL/GenBank/DDBJ whole genome shotgun (WGS) entry which is preliminary data.</text>
</comment>
<dbReference type="InterPro" id="IPR042868">
    <property type="entry name" value="PHYHIP/PHYHIPL"/>
</dbReference>
<dbReference type="InterPro" id="IPR045545">
    <property type="entry name" value="PHYIP/PHIPL_C"/>
</dbReference>
<feature type="non-terminal residue" evidence="2">
    <location>
        <position position="1"/>
    </location>
</feature>
<dbReference type="GO" id="GO:0005737">
    <property type="term" value="C:cytoplasm"/>
    <property type="evidence" value="ECO:0007669"/>
    <property type="project" value="TreeGrafter"/>
</dbReference>
<gene>
    <name evidence="2" type="ORF">PENTCL1PPCAC_21100</name>
</gene>
<keyword evidence="3" id="KW-1185">Reference proteome</keyword>
<dbReference type="PANTHER" id="PTHR15698:SF4">
    <property type="entry name" value="PHYTANOYL-COA HYDROXYLASE-INTERACTING PROTEIN-LIKE C-TERMINAL DOMAIN-CONTAINING PROTEIN"/>
    <property type="match status" value="1"/>
</dbReference>
<dbReference type="Pfam" id="PF19281">
    <property type="entry name" value="PHYHIP_C"/>
    <property type="match status" value="1"/>
</dbReference>
<feature type="domain" description="Phytanoyl-CoA hydroxylase-interacting protein-like C-terminal" evidence="1">
    <location>
        <begin position="4"/>
        <end position="133"/>
    </location>
</feature>
<accession>A0AAV5TXE4</accession>
<evidence type="ECO:0000259" key="1">
    <source>
        <dbReference type="Pfam" id="PF19281"/>
    </source>
</evidence>
<dbReference type="EMBL" id="BTSX01000005">
    <property type="protein sequence ID" value="GMS98925.1"/>
    <property type="molecule type" value="Genomic_DNA"/>
</dbReference>
<protein>
    <recommendedName>
        <fullName evidence="1">Phytanoyl-CoA hydroxylase-interacting protein-like C-terminal domain-containing protein</fullName>
    </recommendedName>
</protein>